<dbReference type="Proteomes" id="UP000323439">
    <property type="component" value="Unassembled WGS sequence"/>
</dbReference>
<keyword evidence="2" id="KW-1185">Reference proteome</keyword>
<organism evidence="1 2">
    <name type="scientific">Methanobrevibacter millerae</name>
    <dbReference type="NCBI Taxonomy" id="230361"/>
    <lineage>
        <taxon>Archaea</taxon>
        <taxon>Methanobacteriati</taxon>
        <taxon>Methanobacteriota</taxon>
        <taxon>Methanomada group</taxon>
        <taxon>Methanobacteria</taxon>
        <taxon>Methanobacteriales</taxon>
        <taxon>Methanobacteriaceae</taxon>
        <taxon>Methanobrevibacter</taxon>
    </lineage>
</organism>
<accession>A0A1G5VJQ9</accession>
<proteinExistence type="predicted"/>
<gene>
    <name evidence="1" type="ORF">SAMN02910315_00670</name>
</gene>
<dbReference type="EMBL" id="FMXB01000004">
    <property type="protein sequence ID" value="SDA45938.1"/>
    <property type="molecule type" value="Genomic_DNA"/>
</dbReference>
<reference evidence="1 2" key="1">
    <citation type="submission" date="2016-10" db="EMBL/GenBank/DDBJ databases">
        <authorList>
            <person name="Varghese N."/>
            <person name="Submissions S."/>
        </authorList>
    </citation>
    <scope>NUCLEOTIDE SEQUENCE [LARGE SCALE GENOMIC DNA]</scope>
    <source>
        <strain evidence="1 2">DSM 16643</strain>
    </source>
</reference>
<dbReference type="InterPro" id="IPR013783">
    <property type="entry name" value="Ig-like_fold"/>
</dbReference>
<dbReference type="Gene3D" id="2.60.40.10">
    <property type="entry name" value="Immunoglobulins"/>
    <property type="match status" value="3"/>
</dbReference>
<sequence>MHKLSYMIKKRYVILIVLLSFFLISHVSANDNVTQVNYGDLEFKELTPSTPRYTGPTVFYLLEDFFYQGVYDENNENLSEEIILNSTATIGDDSRLNPNLQVSIANRTLDGNATLILRANSTAQGFIVFSFLENQTFDLVNGSLTYDLKNLEKGLYSFDCYYSGDEIFSNATYKNMQFKIPSLFTLLWPEDENLVMYYRNGSRYNITLLDDLNRPLANKTIRLRINSKIYDKITDENGKVSLALNLNPGNYTIDSAFYGLLSLPGCLNKSNITILPTLKADNLVKIYKNDSQFFVSVIDGQGNPLKNQTVQFNINGVFYNRTTDENAVAKLNINLHPGNYIITTENLNDGYKISNNITVLPSVLSKDLVKIYKNDSQFWVQAIDGKGEALSNCTLMMNINGVIYNKTTDSNGKAKLNINLLPGDYIITVVNTNDGCTVSNHIRVTPYLYTDDLVKYYRNASKFEAKLVDSSYNPIPNQVITFEVNGAKYERTTNADGIAALNINLPPGYYYITSSNGEYTVTNLIKVLNTILMPKSYNTFIDWLDETPKEYWGSVHGLDYRVKILDGNGNPYAGQKVTFNVDGSDYEKITNADGIAGFNNIPVDRDRHLVKTYYNGYFVQQEVGMLG</sequence>
<name>A0A1G5VJQ9_9EURY</name>
<evidence type="ECO:0008006" key="3">
    <source>
        <dbReference type="Google" id="ProtNLM"/>
    </source>
</evidence>
<protein>
    <recommendedName>
        <fullName evidence="3">Adhesin-like protein</fullName>
    </recommendedName>
</protein>
<dbReference type="InterPro" id="IPR008964">
    <property type="entry name" value="Invasin/intimin_cell_adhesion"/>
</dbReference>
<evidence type="ECO:0000313" key="1">
    <source>
        <dbReference type="EMBL" id="SDA45938.1"/>
    </source>
</evidence>
<evidence type="ECO:0000313" key="2">
    <source>
        <dbReference type="Proteomes" id="UP000323439"/>
    </source>
</evidence>
<dbReference type="AlphaFoldDB" id="A0A1G5VJQ9"/>
<dbReference type="SUPFAM" id="SSF49373">
    <property type="entry name" value="Invasin/intimin cell-adhesion fragments"/>
    <property type="match status" value="1"/>
</dbReference>